<gene>
    <name evidence="1" type="ORF">PGLA_19675</name>
</gene>
<organism evidence="1 2">
    <name type="scientific">Paenibacillus glacialis</name>
    <dbReference type="NCBI Taxonomy" id="494026"/>
    <lineage>
        <taxon>Bacteria</taxon>
        <taxon>Bacillati</taxon>
        <taxon>Bacillota</taxon>
        <taxon>Bacilli</taxon>
        <taxon>Bacillales</taxon>
        <taxon>Paenibacillaceae</taxon>
        <taxon>Paenibacillus</taxon>
    </lineage>
</organism>
<protein>
    <submittedName>
        <fullName evidence="1">Uncharacterized protein</fullName>
    </submittedName>
</protein>
<dbReference type="RefSeq" id="WP_068536138.1">
    <property type="nucleotide sequence ID" value="NZ_LVJH01000048.1"/>
</dbReference>
<dbReference type="AlphaFoldDB" id="A0A162M4L6"/>
<proteinExistence type="predicted"/>
<accession>A0A162M4L6</accession>
<dbReference type="EMBL" id="LVJH01000048">
    <property type="protein sequence ID" value="OAB38323.1"/>
    <property type="molecule type" value="Genomic_DNA"/>
</dbReference>
<dbReference type="STRING" id="494026.PGLA_19675"/>
<evidence type="ECO:0000313" key="2">
    <source>
        <dbReference type="Proteomes" id="UP000076967"/>
    </source>
</evidence>
<evidence type="ECO:0000313" key="1">
    <source>
        <dbReference type="EMBL" id="OAB38323.1"/>
    </source>
</evidence>
<keyword evidence="2" id="KW-1185">Reference proteome</keyword>
<comment type="caution">
    <text evidence="1">The sequence shown here is derived from an EMBL/GenBank/DDBJ whole genome shotgun (WGS) entry which is preliminary data.</text>
</comment>
<name>A0A162M4L6_9BACL</name>
<dbReference type="Proteomes" id="UP000076967">
    <property type="component" value="Unassembled WGS sequence"/>
</dbReference>
<dbReference type="Pfam" id="PF03682">
    <property type="entry name" value="UPF0158"/>
    <property type="match status" value="1"/>
</dbReference>
<dbReference type="OrthoDB" id="367880at2"/>
<reference evidence="1 2" key="1">
    <citation type="submission" date="2016-03" db="EMBL/GenBank/DDBJ databases">
        <title>Draft genome sequence of Paenibacillus glacialis DSM 22343.</title>
        <authorList>
            <person name="Shin S.-K."/>
            <person name="Yi H."/>
        </authorList>
    </citation>
    <scope>NUCLEOTIDE SEQUENCE [LARGE SCALE GENOMIC DNA]</scope>
    <source>
        <strain evidence="1 2">DSM 22343</strain>
    </source>
</reference>
<sequence>MELELIKLTQTQFDELVFASENTSIKISYFFDKHTGEVGMLGDDIEVDPVLAECIEEEFGERYIRVPKIESRQSFEDMEKFTETIQDQKMKRSIERALSGGKGVFRRFKDTVSDDRELLEQWYKFKEQMNKERVLKMFEEEFIKLIIK</sequence>
<dbReference type="InterPro" id="IPR005361">
    <property type="entry name" value="UPF0158"/>
</dbReference>